<dbReference type="Proteomes" id="UP000544331">
    <property type="component" value="Unassembled WGS sequence"/>
</dbReference>
<evidence type="ECO:0000256" key="1">
    <source>
        <dbReference type="SAM" id="MobiDB-lite"/>
    </source>
</evidence>
<accession>A0A8H5XSB2</accession>
<evidence type="ECO:0000313" key="2">
    <source>
        <dbReference type="EMBL" id="KAF5698701.1"/>
    </source>
</evidence>
<reference evidence="2 3" key="1">
    <citation type="submission" date="2020-05" db="EMBL/GenBank/DDBJ databases">
        <title>Identification and distribution of gene clusters putatively required for synthesis of sphingolipid metabolism inhibitors in phylogenetically diverse species of the filamentous fungus Fusarium.</title>
        <authorList>
            <person name="Kim H.-S."/>
            <person name="Busman M."/>
            <person name="Brown D.W."/>
            <person name="Divon H."/>
            <person name="Uhlig S."/>
            <person name="Proctor R.H."/>
        </authorList>
    </citation>
    <scope>NUCLEOTIDE SEQUENCE [LARGE SCALE GENOMIC DNA]</scope>
    <source>
        <strain evidence="2 3">NRRL 66235</strain>
    </source>
</reference>
<comment type="caution">
    <text evidence="2">The sequence shown here is derived from an EMBL/GenBank/DDBJ whole genome shotgun (WGS) entry which is preliminary data.</text>
</comment>
<evidence type="ECO:0000313" key="3">
    <source>
        <dbReference type="Proteomes" id="UP000544331"/>
    </source>
</evidence>
<feature type="compositionally biased region" description="Polar residues" evidence="1">
    <location>
        <begin position="8"/>
        <end position="39"/>
    </location>
</feature>
<keyword evidence="3" id="KW-1185">Reference proteome</keyword>
<dbReference type="AlphaFoldDB" id="A0A8H5XSB2"/>
<protein>
    <submittedName>
        <fullName evidence="2">Uncharacterized protein</fullName>
    </submittedName>
</protein>
<dbReference type="EMBL" id="JAAOAN010000875">
    <property type="protein sequence ID" value="KAF5698701.1"/>
    <property type="molecule type" value="Genomic_DNA"/>
</dbReference>
<sequence>MPVDLGSSKHTFTSDNRAAVSPIQNITATKANQTETHMTSGRKPQRPSTGNHGSIMMERWLGETTMEEPFHGLACIDALSKPKNRL</sequence>
<proteinExistence type="predicted"/>
<gene>
    <name evidence="2" type="ORF">FMUND_15041</name>
</gene>
<feature type="region of interest" description="Disordered" evidence="1">
    <location>
        <begin position="1"/>
        <end position="53"/>
    </location>
</feature>
<name>A0A8H5XSB2_9HYPO</name>
<organism evidence="2 3">
    <name type="scientific">Fusarium mundagurra</name>
    <dbReference type="NCBI Taxonomy" id="1567541"/>
    <lineage>
        <taxon>Eukaryota</taxon>
        <taxon>Fungi</taxon>
        <taxon>Dikarya</taxon>
        <taxon>Ascomycota</taxon>
        <taxon>Pezizomycotina</taxon>
        <taxon>Sordariomycetes</taxon>
        <taxon>Hypocreomycetidae</taxon>
        <taxon>Hypocreales</taxon>
        <taxon>Nectriaceae</taxon>
        <taxon>Fusarium</taxon>
        <taxon>Fusarium fujikuroi species complex</taxon>
    </lineage>
</organism>